<dbReference type="KEGG" id="sva:SVA_3184"/>
<keyword evidence="3" id="KW-0186">Copper</keyword>
<dbReference type="OrthoDB" id="9757546at2"/>
<keyword evidence="2" id="KW-0560">Oxidoreductase</keyword>
<dbReference type="Pfam" id="PF07731">
    <property type="entry name" value="Cu-oxidase_2"/>
    <property type="match status" value="1"/>
</dbReference>
<dbReference type="CDD" id="cd13848">
    <property type="entry name" value="CuRO_1_CopA"/>
    <property type="match status" value="1"/>
</dbReference>
<dbReference type="PROSITE" id="PS00079">
    <property type="entry name" value="MULTICOPPER_OXIDASE1"/>
    <property type="match status" value="1"/>
</dbReference>
<dbReference type="RefSeq" id="WP_096462102.1">
    <property type="nucleotide sequence ID" value="NZ_AP014936.1"/>
</dbReference>
<dbReference type="CDD" id="cd13874">
    <property type="entry name" value="CuRO_2_CopA"/>
    <property type="match status" value="1"/>
</dbReference>
<keyword evidence="8" id="KW-1185">Reference proteome</keyword>
<dbReference type="PROSITE" id="PS00080">
    <property type="entry name" value="MULTICOPPER_OXIDASE2"/>
    <property type="match status" value="1"/>
</dbReference>
<evidence type="ECO:0000259" key="4">
    <source>
        <dbReference type="Pfam" id="PF00394"/>
    </source>
</evidence>
<dbReference type="CDD" id="cd13896">
    <property type="entry name" value="CuRO_3_CopA"/>
    <property type="match status" value="1"/>
</dbReference>
<dbReference type="GO" id="GO:0005507">
    <property type="term" value="F:copper ion binding"/>
    <property type="evidence" value="ECO:0007669"/>
    <property type="project" value="InterPro"/>
</dbReference>
<gene>
    <name evidence="7" type="ORF">SVA_3184</name>
</gene>
<sequence length="644" mass="70974">MKEQGSYSANAISRRRFLQATAALGVLAGWRGLAPRPARAANGPPQVIEVRDGEVAKLVIARTPVVIGGREGSAITINGTVPGPLLRFREGETVTLEVTNRLEEITSIHWHGVIVPQDMDGVPGVSFPGIRPGQTFTYRYRLRQNGTYWYHSHLGLQEQAGHYAPMIIDPAGTDPVAYDREHVVLLSDWTFENPYRVLSKLKKQSDYYNFQQRTVGDFFRDVSRNGFRATLRERAMWGRMRMSPTDISDVTGYTYTYLVNGVAPEDNWTAPFQPGERVRLRFINAAASTFFNVRIPGLPLTVVQADGQNVQPVECDEFQIAVAETYDVIVEPGEDRAYTIFAEAMDRSGYGRATLAPRPGMSAAVPELRERPLRTMIDMGMDMGEMGMAGTEMGAGMPMDKGGAMPGMPAGTGQGAMPGMEGGHAGHAPGMAMPGMEAGKQATSGGAHAGMAMPGMEQAGPVVARHGPDTHGPANVSVATVQRNRLGERGTGLENVPHRVLVYTDLKSLEPNHDLRPPAREIELHLTGNMETFMWGFDGKKFSEVDEPVYLRYGERLRIVLVNDTMMEHPMHLHGMFKEIDTGADRAHRPRKHTISVKAAERLAFELTADEPGNWAFHCHLLYHLDMGMLRVVNVPLPEKEVHS</sequence>
<feature type="domain" description="Plastocyanin-like" evidence="5">
    <location>
        <begin position="516"/>
        <end position="636"/>
    </location>
</feature>
<dbReference type="EMBL" id="AP014936">
    <property type="protein sequence ID" value="BAU49732.1"/>
    <property type="molecule type" value="Genomic_DNA"/>
</dbReference>
<dbReference type="PROSITE" id="PS51318">
    <property type="entry name" value="TAT"/>
    <property type="match status" value="1"/>
</dbReference>
<evidence type="ECO:0000259" key="6">
    <source>
        <dbReference type="Pfam" id="PF07732"/>
    </source>
</evidence>
<dbReference type="Gene3D" id="2.60.40.420">
    <property type="entry name" value="Cupredoxins - blue copper proteins"/>
    <property type="match status" value="3"/>
</dbReference>
<dbReference type="InterPro" id="IPR045087">
    <property type="entry name" value="Cu-oxidase_fam"/>
</dbReference>
<accession>A0A1C7AEW8</accession>
<evidence type="ECO:0000259" key="5">
    <source>
        <dbReference type="Pfam" id="PF07731"/>
    </source>
</evidence>
<evidence type="ECO:0000313" key="8">
    <source>
        <dbReference type="Proteomes" id="UP000218899"/>
    </source>
</evidence>
<dbReference type="InterPro" id="IPR006376">
    <property type="entry name" value="Cu-R_CopA"/>
</dbReference>
<protein>
    <submittedName>
        <fullName evidence="7">Copper resistance protein CopA</fullName>
    </submittedName>
</protein>
<dbReference type="GO" id="GO:0016491">
    <property type="term" value="F:oxidoreductase activity"/>
    <property type="evidence" value="ECO:0007669"/>
    <property type="project" value="UniProtKB-KW"/>
</dbReference>
<dbReference type="GO" id="GO:0042597">
    <property type="term" value="C:periplasmic space"/>
    <property type="evidence" value="ECO:0007669"/>
    <property type="project" value="InterPro"/>
</dbReference>
<evidence type="ECO:0000256" key="2">
    <source>
        <dbReference type="ARBA" id="ARBA00023002"/>
    </source>
</evidence>
<dbReference type="InterPro" id="IPR011706">
    <property type="entry name" value="Cu-oxidase_C"/>
</dbReference>
<organism evidence="7 8">
    <name type="scientific">Sulfurifustis variabilis</name>
    <dbReference type="NCBI Taxonomy" id="1675686"/>
    <lineage>
        <taxon>Bacteria</taxon>
        <taxon>Pseudomonadati</taxon>
        <taxon>Pseudomonadota</taxon>
        <taxon>Gammaproteobacteria</taxon>
        <taxon>Acidiferrobacterales</taxon>
        <taxon>Acidiferrobacteraceae</taxon>
        <taxon>Sulfurifustis</taxon>
    </lineage>
</organism>
<evidence type="ECO:0000256" key="1">
    <source>
        <dbReference type="ARBA" id="ARBA00022723"/>
    </source>
</evidence>
<name>A0A1C7AEW8_9GAMM</name>
<evidence type="ECO:0000256" key="3">
    <source>
        <dbReference type="ARBA" id="ARBA00023008"/>
    </source>
</evidence>
<proteinExistence type="predicted"/>
<dbReference type="InterPro" id="IPR034284">
    <property type="entry name" value="CuRO_1_CopA"/>
</dbReference>
<dbReference type="PANTHER" id="PTHR11709:SF394">
    <property type="entry name" value="FI03373P-RELATED"/>
    <property type="match status" value="1"/>
</dbReference>
<dbReference type="InterPro" id="IPR006311">
    <property type="entry name" value="TAT_signal"/>
</dbReference>
<feature type="domain" description="Plastocyanin-like" evidence="6">
    <location>
        <begin position="68"/>
        <end position="170"/>
    </location>
</feature>
<dbReference type="InterPro" id="IPR002355">
    <property type="entry name" value="Cu_oxidase_Cu_BS"/>
</dbReference>
<dbReference type="PANTHER" id="PTHR11709">
    <property type="entry name" value="MULTI-COPPER OXIDASE"/>
    <property type="match status" value="1"/>
</dbReference>
<evidence type="ECO:0000313" key="7">
    <source>
        <dbReference type="EMBL" id="BAU49732.1"/>
    </source>
</evidence>
<dbReference type="InterPro" id="IPR008972">
    <property type="entry name" value="Cupredoxin"/>
</dbReference>
<dbReference type="InterPro" id="IPR011707">
    <property type="entry name" value="Cu-oxidase-like_N"/>
</dbReference>
<dbReference type="InterPro" id="IPR033138">
    <property type="entry name" value="Cu_oxidase_CS"/>
</dbReference>
<dbReference type="NCBIfam" id="TIGR01480">
    <property type="entry name" value="copper_res_A"/>
    <property type="match status" value="1"/>
</dbReference>
<dbReference type="Proteomes" id="UP000218899">
    <property type="component" value="Chromosome"/>
</dbReference>
<dbReference type="InterPro" id="IPR001117">
    <property type="entry name" value="Cu-oxidase_2nd"/>
</dbReference>
<dbReference type="SUPFAM" id="SSF49503">
    <property type="entry name" value="Cupredoxins"/>
    <property type="match status" value="3"/>
</dbReference>
<dbReference type="InterPro" id="IPR034279">
    <property type="entry name" value="CuRO_3_CopA"/>
</dbReference>
<dbReference type="AlphaFoldDB" id="A0A1C7AEW8"/>
<dbReference type="Pfam" id="PF00394">
    <property type="entry name" value="Cu-oxidase"/>
    <property type="match status" value="1"/>
</dbReference>
<keyword evidence="1" id="KW-0479">Metal-binding</keyword>
<feature type="domain" description="Plastocyanin-like" evidence="4">
    <location>
        <begin position="181"/>
        <end position="346"/>
    </location>
</feature>
<dbReference type="InterPro" id="IPR034282">
    <property type="entry name" value="CuRO_2_CopA"/>
</dbReference>
<dbReference type="Pfam" id="PF07732">
    <property type="entry name" value="Cu-oxidase_3"/>
    <property type="match status" value="1"/>
</dbReference>
<reference evidence="7 8" key="1">
    <citation type="submission" date="2015-08" db="EMBL/GenBank/DDBJ databases">
        <title>Complete genome sequence of Sulfurifustis variabilis.</title>
        <authorList>
            <person name="Miura A."/>
            <person name="Kojima H."/>
            <person name="Fukui M."/>
        </authorList>
    </citation>
    <scope>NUCLEOTIDE SEQUENCE [LARGE SCALE GENOMIC DNA]</scope>
    <source>
        <strain evidence="8">skN76</strain>
    </source>
</reference>